<evidence type="ECO:0000313" key="2">
    <source>
        <dbReference type="EMBL" id="KAF9580785.1"/>
    </source>
</evidence>
<dbReference type="Proteomes" id="UP000780801">
    <property type="component" value="Unassembled WGS sequence"/>
</dbReference>
<feature type="region of interest" description="Disordered" evidence="1">
    <location>
        <begin position="202"/>
        <end position="256"/>
    </location>
</feature>
<gene>
    <name evidence="2" type="ORF">BGW38_002427</name>
</gene>
<protein>
    <submittedName>
        <fullName evidence="2">Uncharacterized protein</fullName>
    </submittedName>
</protein>
<reference evidence="2" key="1">
    <citation type="journal article" date="2020" name="Fungal Divers.">
        <title>Resolving the Mortierellaceae phylogeny through synthesis of multi-gene phylogenetics and phylogenomics.</title>
        <authorList>
            <person name="Vandepol N."/>
            <person name="Liber J."/>
            <person name="Desiro A."/>
            <person name="Na H."/>
            <person name="Kennedy M."/>
            <person name="Barry K."/>
            <person name="Grigoriev I.V."/>
            <person name="Miller A.N."/>
            <person name="O'Donnell K."/>
            <person name="Stajich J.E."/>
            <person name="Bonito G."/>
        </authorList>
    </citation>
    <scope>NUCLEOTIDE SEQUENCE</scope>
    <source>
        <strain evidence="2">KOD1015</strain>
    </source>
</reference>
<accession>A0A9P6FS39</accession>
<keyword evidence="3" id="KW-1185">Reference proteome</keyword>
<comment type="caution">
    <text evidence="2">The sequence shown here is derived from an EMBL/GenBank/DDBJ whole genome shotgun (WGS) entry which is preliminary data.</text>
</comment>
<feature type="compositionally biased region" description="Low complexity" evidence="1">
    <location>
        <begin position="214"/>
        <end position="243"/>
    </location>
</feature>
<dbReference type="EMBL" id="JAABOA010001853">
    <property type="protein sequence ID" value="KAF9580785.1"/>
    <property type="molecule type" value="Genomic_DNA"/>
</dbReference>
<name>A0A9P6FS39_9FUNG</name>
<organism evidence="2 3">
    <name type="scientific">Lunasporangiospora selenospora</name>
    <dbReference type="NCBI Taxonomy" id="979761"/>
    <lineage>
        <taxon>Eukaryota</taxon>
        <taxon>Fungi</taxon>
        <taxon>Fungi incertae sedis</taxon>
        <taxon>Mucoromycota</taxon>
        <taxon>Mortierellomycotina</taxon>
        <taxon>Mortierellomycetes</taxon>
        <taxon>Mortierellales</taxon>
        <taxon>Mortierellaceae</taxon>
        <taxon>Lunasporangiospora</taxon>
    </lineage>
</organism>
<evidence type="ECO:0000256" key="1">
    <source>
        <dbReference type="SAM" id="MobiDB-lite"/>
    </source>
</evidence>
<proteinExistence type="predicted"/>
<dbReference type="OrthoDB" id="2390738at2759"/>
<evidence type="ECO:0000313" key="3">
    <source>
        <dbReference type="Proteomes" id="UP000780801"/>
    </source>
</evidence>
<dbReference type="AlphaFoldDB" id="A0A9P6FS39"/>
<sequence length="281" mass="30076">MIKDACNLPWIGNVVDTFASNTVRARQAIDFTYCCDATGNCSSKFPSLGEKCGLGYMRCTVGNSKYVCKFTYQDGIGKDCYAEGTLARTRNIECCPSKLNNFLTAQKCMSGFTYSNRSWVCCVRNPSCEWAMMCMGPSFEEYKCMGGKSTAICYGPPKIPNYEDPEKMNCIQEVSLGSPMPSIDINCLNVQGFPAPGTCALGGSGPPLEPGNNQTQSATTTAARTSLATTATTTTATTTTGQGQPTGGIKKKGSGVDRGTRVQKWVAVCLVVPVLGQMLFL</sequence>